<name>A0A0L0F5C7_9EUKA</name>
<proteinExistence type="predicted"/>
<dbReference type="Proteomes" id="UP000054560">
    <property type="component" value="Unassembled WGS sequence"/>
</dbReference>
<reference evidence="1 2" key="1">
    <citation type="submission" date="2011-02" db="EMBL/GenBank/DDBJ databases">
        <title>The Genome Sequence of Sphaeroforma arctica JP610.</title>
        <authorList>
            <consortium name="The Broad Institute Genome Sequencing Platform"/>
            <person name="Russ C."/>
            <person name="Cuomo C."/>
            <person name="Young S.K."/>
            <person name="Zeng Q."/>
            <person name="Gargeya S."/>
            <person name="Alvarado L."/>
            <person name="Berlin A."/>
            <person name="Chapman S.B."/>
            <person name="Chen Z."/>
            <person name="Freedman E."/>
            <person name="Gellesch M."/>
            <person name="Goldberg J."/>
            <person name="Griggs A."/>
            <person name="Gujja S."/>
            <person name="Heilman E."/>
            <person name="Heiman D."/>
            <person name="Howarth C."/>
            <person name="Mehta T."/>
            <person name="Neiman D."/>
            <person name="Pearson M."/>
            <person name="Roberts A."/>
            <person name="Saif S."/>
            <person name="Shea T."/>
            <person name="Shenoy N."/>
            <person name="Sisk P."/>
            <person name="Stolte C."/>
            <person name="Sykes S."/>
            <person name="White J."/>
            <person name="Yandava C."/>
            <person name="Burger G."/>
            <person name="Gray M.W."/>
            <person name="Holland P.W.H."/>
            <person name="King N."/>
            <person name="Lang F.B.F."/>
            <person name="Roger A.J."/>
            <person name="Ruiz-Trillo I."/>
            <person name="Haas B."/>
            <person name="Nusbaum C."/>
            <person name="Birren B."/>
        </authorList>
    </citation>
    <scope>NUCLEOTIDE SEQUENCE [LARGE SCALE GENOMIC DNA]</scope>
    <source>
        <strain evidence="1 2">JP610</strain>
    </source>
</reference>
<dbReference type="EMBL" id="KQ248888">
    <property type="protein sequence ID" value="KNC71393.1"/>
    <property type="molecule type" value="Genomic_DNA"/>
</dbReference>
<dbReference type="AlphaFoldDB" id="A0A0L0F5C7"/>
<evidence type="ECO:0000313" key="2">
    <source>
        <dbReference type="Proteomes" id="UP000054560"/>
    </source>
</evidence>
<dbReference type="RefSeq" id="XP_014145295.1">
    <property type="nucleotide sequence ID" value="XM_014289820.1"/>
</dbReference>
<accession>A0A0L0F5C7</accession>
<dbReference type="GeneID" id="25916573"/>
<evidence type="ECO:0000313" key="1">
    <source>
        <dbReference type="EMBL" id="KNC71393.1"/>
    </source>
</evidence>
<keyword evidence="2" id="KW-1185">Reference proteome</keyword>
<gene>
    <name evidence="1" type="ORF">SARC_16069</name>
</gene>
<sequence length="81" mass="8567">MFACYLGNTNCTPHECIESAKAVKATGAGLTQTITQLFSEMATGSMSGESVVEVPMFATKVAHTLRDLKGVTRLAAEDDLV</sequence>
<organism evidence="1 2">
    <name type="scientific">Sphaeroforma arctica JP610</name>
    <dbReference type="NCBI Taxonomy" id="667725"/>
    <lineage>
        <taxon>Eukaryota</taxon>
        <taxon>Ichthyosporea</taxon>
        <taxon>Ichthyophonida</taxon>
        <taxon>Sphaeroforma</taxon>
    </lineage>
</organism>
<protein>
    <submittedName>
        <fullName evidence="1">Uncharacterized protein</fullName>
    </submittedName>
</protein>
<feature type="non-terminal residue" evidence="1">
    <location>
        <position position="81"/>
    </location>
</feature>